<dbReference type="InterPro" id="IPR029787">
    <property type="entry name" value="Nucleotide_cyclase"/>
</dbReference>
<dbReference type="InterPro" id="IPR043128">
    <property type="entry name" value="Rev_trsase/Diguanyl_cyclase"/>
</dbReference>
<evidence type="ECO:0000313" key="5">
    <source>
        <dbReference type="Proteomes" id="UP000255303"/>
    </source>
</evidence>
<accession>A0A379JQM7</accession>
<evidence type="ECO:0000259" key="1">
    <source>
        <dbReference type="PROSITE" id="PS50887"/>
    </source>
</evidence>
<dbReference type="PROSITE" id="PS50887">
    <property type="entry name" value="GGDEF"/>
    <property type="match status" value="1"/>
</dbReference>
<dbReference type="EMBL" id="UGUV01000002">
    <property type="protein sequence ID" value="SUD50798.1"/>
    <property type="molecule type" value="Genomic_DNA"/>
</dbReference>
<reference evidence="4 5" key="1">
    <citation type="submission" date="2018-06" db="EMBL/GenBank/DDBJ databases">
        <authorList>
            <consortium name="Pathogen Informatics"/>
            <person name="Doyle S."/>
        </authorList>
    </citation>
    <scope>NUCLEOTIDE SEQUENCE [LARGE SCALE GENOMIC DNA]</scope>
    <source>
        <strain evidence="2 5">NCTC10692</strain>
        <strain evidence="3 4">NCTC10860</strain>
    </source>
</reference>
<accession>A0A061CYX5</accession>
<dbReference type="Proteomes" id="UP000254084">
    <property type="component" value="Unassembled WGS sequence"/>
</dbReference>
<dbReference type="Pfam" id="PF00990">
    <property type="entry name" value="GGDEF"/>
    <property type="match status" value="1"/>
</dbReference>
<dbReference type="EMBL" id="UGUW01000004">
    <property type="protein sequence ID" value="SUD61927.1"/>
    <property type="molecule type" value="Genomic_DNA"/>
</dbReference>
<gene>
    <name evidence="2" type="ORF">NCTC10692_01227</name>
    <name evidence="3" type="ORF">NCTC10860_04346</name>
</gene>
<dbReference type="SUPFAM" id="SSF55073">
    <property type="entry name" value="Nucleotide cyclase"/>
    <property type="match status" value="1"/>
</dbReference>
<dbReference type="AlphaFoldDB" id="A0A061CYX5"/>
<dbReference type="Proteomes" id="UP000255303">
    <property type="component" value="Unassembled WGS sequence"/>
</dbReference>
<dbReference type="Gene3D" id="3.30.70.270">
    <property type="match status" value="1"/>
</dbReference>
<protein>
    <submittedName>
        <fullName evidence="2">Diguanylate cyclase</fullName>
    </submittedName>
</protein>
<feature type="domain" description="GGDEF" evidence="1">
    <location>
        <begin position="1"/>
        <end position="44"/>
    </location>
</feature>
<evidence type="ECO:0000313" key="3">
    <source>
        <dbReference type="EMBL" id="SUD61927.1"/>
    </source>
</evidence>
<name>A0A061CYX5_ECTOL</name>
<proteinExistence type="predicted"/>
<evidence type="ECO:0000313" key="4">
    <source>
        <dbReference type="Proteomes" id="UP000254084"/>
    </source>
</evidence>
<evidence type="ECO:0000313" key="2">
    <source>
        <dbReference type="EMBL" id="SUD50798.1"/>
    </source>
</evidence>
<sequence>MAVSMGVAERQVEQRTLQEVIKEADKALYSAKAAGRNCIRSAGQRRGAVKLTAGRE</sequence>
<dbReference type="InterPro" id="IPR000160">
    <property type="entry name" value="GGDEF_dom"/>
</dbReference>
<organism evidence="2 5">
    <name type="scientific">Ectopseudomonas oleovorans</name>
    <name type="common">Pseudomonas oleovorans</name>
    <dbReference type="NCBI Taxonomy" id="301"/>
    <lineage>
        <taxon>Bacteria</taxon>
        <taxon>Pseudomonadati</taxon>
        <taxon>Pseudomonadota</taxon>
        <taxon>Gammaproteobacteria</taxon>
        <taxon>Pseudomonadales</taxon>
        <taxon>Pseudomonadaceae</taxon>
        <taxon>Ectopseudomonas</taxon>
    </lineage>
</organism>